<evidence type="ECO:0000256" key="5">
    <source>
        <dbReference type="PROSITE-ProRule" id="PRU01240"/>
    </source>
</evidence>
<dbReference type="PANTHER" id="PTHR43399:SF4">
    <property type="entry name" value="CELL WALL-ASSOCIATED PROTEASE"/>
    <property type="match status" value="1"/>
</dbReference>
<dbReference type="Gene3D" id="3.40.50.200">
    <property type="entry name" value="Peptidase S8/S53 domain"/>
    <property type="match status" value="1"/>
</dbReference>
<feature type="domain" description="Peptidase S8/S53" evidence="9">
    <location>
        <begin position="222"/>
        <end position="485"/>
    </location>
</feature>
<dbReference type="SUPFAM" id="SSF89260">
    <property type="entry name" value="Collagen-binding domain"/>
    <property type="match status" value="1"/>
</dbReference>
<dbReference type="Pfam" id="PF04151">
    <property type="entry name" value="PPC"/>
    <property type="match status" value="1"/>
</dbReference>
<dbReference type="InterPro" id="IPR036852">
    <property type="entry name" value="Peptidase_S8/S53_dom_sf"/>
</dbReference>
<feature type="domain" description="Peptidase C-terminal archaeal/bacterial" evidence="10">
    <location>
        <begin position="526"/>
        <end position="598"/>
    </location>
</feature>
<keyword evidence="13" id="KW-1185">Reference proteome</keyword>
<dbReference type="Gene3D" id="2.60.120.260">
    <property type="entry name" value="Galactose-binding domain-like"/>
    <property type="match status" value="1"/>
</dbReference>
<reference evidence="12" key="1">
    <citation type="submission" date="2021-03" db="EMBL/GenBank/DDBJ databases">
        <title>Taxonomic study of Clostridium polyendosporum from meadow-gley soil under rice.</title>
        <authorList>
            <person name="Kobayashi H."/>
            <person name="Tanizawa Y."/>
            <person name="Yagura M."/>
        </authorList>
    </citation>
    <scope>NUCLEOTIDE SEQUENCE</scope>
    <source>
        <strain evidence="12">JCM 30710</strain>
    </source>
</reference>
<dbReference type="PRINTS" id="PR00723">
    <property type="entry name" value="SUBTILISIN"/>
</dbReference>
<keyword evidence="4 5" id="KW-0720">Serine protease</keyword>
<dbReference type="GO" id="GO:0004252">
    <property type="term" value="F:serine-type endopeptidase activity"/>
    <property type="evidence" value="ECO:0007669"/>
    <property type="project" value="UniProtKB-UniRule"/>
</dbReference>
<evidence type="ECO:0000256" key="1">
    <source>
        <dbReference type="ARBA" id="ARBA00011073"/>
    </source>
</evidence>
<sequence>MMCNFLKTKKLLSLVLALAFGSTMCFPTIAASAKAESKTNESSKLRKSQNKNAGNTVREVPNTSQSNQVKPNNPAWSSKKQGAQYRAGELIVKFKEAANPKAAKFDEEAKKVLNDILSKDKITVSSIKNLGFTNAKLVKLNTNKTPEEVAKLLAKHSALIEYAEPNYIIYASDISPSWVPTDPYYQNLWGLRNVGQTIGGQTGIAGIDLNAQVAWDTTRGSSSVVVAVIDTGVDYNHPDLKNNMWVNTKEIAGNGKDDDGNGYIDDVRGWNFYWYNNNPYDDHGHGTHVAGTIAASTNSTGVIGVAPNVKIMPLKFLGSDGSGYTSDAVLAVDYARKMNVKISNNSWGGGGYSQALYDSIKNSGSLFVAAAGNSGINTDTSPHYPSSYNLSNILSVAAIDNRGSLGWFSNYGVNSVDVAAAGVNVYSTKPGSSYQYLSGTSMATPHVAGVAALVLSRNSSITPLSIKDTITKSVVKLSTLQYKIGTGGMVNAAAAIGAIPDDDIPGITLSGSTVSGSLNMYTDIDDVYNVSLVKGDVITITLSGAAGTDFDLYLYNKTATTVKTNAGILAYSEKVGTSTEKIIYSIQQDGTYFIDVYSFTGTGTYTLNFQKGLKAGSYEDNSGIIPNDGNWLKVNDVYSSGGSYTTGNSSGSILTLKFTGTGVQLTSLKNNKQGIIKITVDSSVYYVDLYSSTTYYKAAVFTKTGLTSGTHTLKIEWTGKPSRNARKATGGTMINIDKLTIY</sequence>
<comment type="caution">
    <text evidence="12">The sequence shown here is derived from an EMBL/GenBank/DDBJ whole genome shotgun (WGS) entry which is preliminary data.</text>
</comment>
<accession>A0A919RZQ3</accession>
<dbReference type="PROSITE" id="PS00137">
    <property type="entry name" value="SUBTILASE_HIS"/>
    <property type="match status" value="1"/>
</dbReference>
<evidence type="ECO:0000256" key="7">
    <source>
        <dbReference type="SAM" id="MobiDB-lite"/>
    </source>
</evidence>
<evidence type="ECO:0008006" key="14">
    <source>
        <dbReference type="Google" id="ProtNLM"/>
    </source>
</evidence>
<evidence type="ECO:0000256" key="6">
    <source>
        <dbReference type="RuleBase" id="RU003355"/>
    </source>
</evidence>
<dbReference type="GO" id="GO:0006508">
    <property type="term" value="P:proteolysis"/>
    <property type="evidence" value="ECO:0007669"/>
    <property type="project" value="UniProtKB-KW"/>
</dbReference>
<feature type="compositionally biased region" description="Polar residues" evidence="7">
    <location>
        <begin position="50"/>
        <end position="81"/>
    </location>
</feature>
<dbReference type="InterPro" id="IPR054399">
    <property type="entry name" value="Fervidolysin-like_N_prodom"/>
</dbReference>
<feature type="active site" description="Charge relay system" evidence="5">
    <location>
        <position position="285"/>
    </location>
</feature>
<feature type="signal peptide" evidence="8">
    <location>
        <begin position="1"/>
        <end position="30"/>
    </location>
</feature>
<feature type="domain" description="Fervidolysin-like N-terminal prodomain" evidence="11">
    <location>
        <begin position="74"/>
        <end position="166"/>
    </location>
</feature>
<dbReference type="RefSeq" id="WP_212903493.1">
    <property type="nucleotide sequence ID" value="NZ_BOPZ01000009.1"/>
</dbReference>
<dbReference type="InterPro" id="IPR023827">
    <property type="entry name" value="Peptidase_S8_Asp-AS"/>
</dbReference>
<dbReference type="PROSITE" id="PS00136">
    <property type="entry name" value="SUBTILASE_ASP"/>
    <property type="match status" value="1"/>
</dbReference>
<feature type="region of interest" description="Disordered" evidence="7">
    <location>
        <begin position="36"/>
        <end position="81"/>
    </location>
</feature>
<feature type="active site" description="Charge relay system" evidence="5">
    <location>
        <position position="441"/>
    </location>
</feature>
<evidence type="ECO:0000259" key="10">
    <source>
        <dbReference type="Pfam" id="PF04151"/>
    </source>
</evidence>
<dbReference type="EMBL" id="BOPZ01000009">
    <property type="protein sequence ID" value="GIM28774.1"/>
    <property type="molecule type" value="Genomic_DNA"/>
</dbReference>
<dbReference type="CDD" id="cd07473">
    <property type="entry name" value="Peptidases_S8_Subtilisin_like"/>
    <property type="match status" value="1"/>
</dbReference>
<dbReference type="AlphaFoldDB" id="A0A919RZQ3"/>
<dbReference type="Proteomes" id="UP000679179">
    <property type="component" value="Unassembled WGS sequence"/>
</dbReference>
<dbReference type="InterPro" id="IPR034204">
    <property type="entry name" value="PfSUB1-like_cat_dom"/>
</dbReference>
<evidence type="ECO:0000256" key="3">
    <source>
        <dbReference type="ARBA" id="ARBA00022801"/>
    </source>
</evidence>
<proteinExistence type="inferred from homology"/>
<evidence type="ECO:0000313" key="13">
    <source>
        <dbReference type="Proteomes" id="UP000679179"/>
    </source>
</evidence>
<organism evidence="12 13">
    <name type="scientific">Clostridium polyendosporum</name>
    <dbReference type="NCBI Taxonomy" id="69208"/>
    <lineage>
        <taxon>Bacteria</taxon>
        <taxon>Bacillati</taxon>
        <taxon>Bacillota</taxon>
        <taxon>Clostridia</taxon>
        <taxon>Eubacteriales</taxon>
        <taxon>Clostridiaceae</taxon>
        <taxon>Clostridium</taxon>
    </lineage>
</organism>
<dbReference type="InterPro" id="IPR023828">
    <property type="entry name" value="Peptidase_S8_Ser-AS"/>
</dbReference>
<evidence type="ECO:0000256" key="8">
    <source>
        <dbReference type="SAM" id="SignalP"/>
    </source>
</evidence>
<evidence type="ECO:0000259" key="9">
    <source>
        <dbReference type="Pfam" id="PF00082"/>
    </source>
</evidence>
<dbReference type="PROSITE" id="PS00138">
    <property type="entry name" value="SUBTILASE_SER"/>
    <property type="match status" value="1"/>
</dbReference>
<dbReference type="PANTHER" id="PTHR43399">
    <property type="entry name" value="SUBTILISIN-RELATED"/>
    <property type="match status" value="1"/>
</dbReference>
<feature type="chain" id="PRO_5038692023" description="Serine protease, subtilisin family" evidence="8">
    <location>
        <begin position="31"/>
        <end position="742"/>
    </location>
</feature>
<protein>
    <recommendedName>
        <fullName evidence="14">Serine protease, subtilisin family</fullName>
    </recommendedName>
</protein>
<dbReference type="InterPro" id="IPR051048">
    <property type="entry name" value="Peptidase_S8/S53_subtilisin"/>
</dbReference>
<dbReference type="SUPFAM" id="SSF52743">
    <property type="entry name" value="Subtilisin-like"/>
    <property type="match status" value="1"/>
</dbReference>
<keyword evidence="8" id="KW-0732">Signal</keyword>
<evidence type="ECO:0000256" key="4">
    <source>
        <dbReference type="ARBA" id="ARBA00022825"/>
    </source>
</evidence>
<evidence type="ECO:0000256" key="2">
    <source>
        <dbReference type="ARBA" id="ARBA00022670"/>
    </source>
</evidence>
<comment type="similarity">
    <text evidence="1 5 6">Belongs to the peptidase S8 family.</text>
</comment>
<keyword evidence="2 5" id="KW-0645">Protease</keyword>
<name>A0A919RZQ3_9CLOT</name>
<dbReference type="Pfam" id="PF00082">
    <property type="entry name" value="Peptidase_S8"/>
    <property type="match status" value="1"/>
</dbReference>
<dbReference type="InterPro" id="IPR007280">
    <property type="entry name" value="Peptidase_C_arc/bac"/>
</dbReference>
<gene>
    <name evidence="12" type="ORF">CPJCM30710_14400</name>
</gene>
<evidence type="ECO:0000259" key="11">
    <source>
        <dbReference type="Pfam" id="PF22148"/>
    </source>
</evidence>
<dbReference type="InterPro" id="IPR022398">
    <property type="entry name" value="Peptidase_S8_His-AS"/>
</dbReference>
<dbReference type="PROSITE" id="PS51892">
    <property type="entry name" value="SUBTILASE"/>
    <property type="match status" value="1"/>
</dbReference>
<feature type="active site" description="Charge relay system" evidence="5">
    <location>
        <position position="230"/>
    </location>
</feature>
<dbReference type="InterPro" id="IPR015500">
    <property type="entry name" value="Peptidase_S8_subtilisin-rel"/>
</dbReference>
<dbReference type="Gene3D" id="2.60.120.380">
    <property type="match status" value="1"/>
</dbReference>
<keyword evidence="3 5" id="KW-0378">Hydrolase</keyword>
<evidence type="ECO:0000313" key="12">
    <source>
        <dbReference type="EMBL" id="GIM28774.1"/>
    </source>
</evidence>
<dbReference type="Pfam" id="PF22148">
    <property type="entry name" value="Fervidolysin_NPro-like"/>
    <property type="match status" value="1"/>
</dbReference>
<dbReference type="InterPro" id="IPR000209">
    <property type="entry name" value="Peptidase_S8/S53_dom"/>
</dbReference>